<feature type="transmembrane region" description="Helical" evidence="6">
    <location>
        <begin position="114"/>
        <end position="138"/>
    </location>
</feature>
<dbReference type="GO" id="GO:0016787">
    <property type="term" value="F:hydrolase activity"/>
    <property type="evidence" value="ECO:0007669"/>
    <property type="project" value="TreeGrafter"/>
</dbReference>
<comment type="subcellular location">
    <subcellularLocation>
        <location evidence="1">Membrane</location>
        <topology evidence="1">Multi-pass membrane protein</topology>
    </subcellularLocation>
</comment>
<gene>
    <name evidence="7" type="ORF">NEMBOFW57_010269</name>
</gene>
<feature type="transmembrane region" description="Helical" evidence="6">
    <location>
        <begin position="180"/>
        <end position="201"/>
    </location>
</feature>
<reference evidence="7" key="1">
    <citation type="submission" date="2023-02" db="EMBL/GenBank/DDBJ databases">
        <authorList>
            <person name="Palmer J.M."/>
        </authorList>
    </citation>
    <scope>NUCLEOTIDE SEQUENCE</scope>
    <source>
        <strain evidence="7">FW57</strain>
    </source>
</reference>
<dbReference type="InterPro" id="IPR012506">
    <property type="entry name" value="TMEM86B-like"/>
</dbReference>
<evidence type="ECO:0000313" key="8">
    <source>
        <dbReference type="Proteomes" id="UP001197093"/>
    </source>
</evidence>
<accession>A0AAD4EQS3</accession>
<evidence type="ECO:0000256" key="2">
    <source>
        <dbReference type="ARBA" id="ARBA00007375"/>
    </source>
</evidence>
<sequence length="202" mass="21149">MSSLQELPAADSAVLAASIGSAVLYLALVRSPPSLWRMTVKTASTALLSTVAFMQGGPRLLVGALALGSLGDAFWPWDDETSFLCGLASFLTAHLLYIAVFFQKNGSGTAAFHVLVGGWRAMVAGCLGLLVPIMIASLLPRIGPELRPPVVVYSLAIFAMALTALTLNSSQLIAGTHAVWILYYGGQLLITLGFLSLGVVAE</sequence>
<dbReference type="PANTHER" id="PTHR31885:SF6">
    <property type="entry name" value="GH04784P"/>
    <property type="match status" value="1"/>
</dbReference>
<keyword evidence="8" id="KW-1185">Reference proteome</keyword>
<evidence type="ECO:0000313" key="7">
    <source>
        <dbReference type="EMBL" id="KAG7285640.1"/>
    </source>
</evidence>
<feature type="transmembrane region" description="Helical" evidence="6">
    <location>
        <begin position="150"/>
        <end position="168"/>
    </location>
</feature>
<feature type="transmembrane region" description="Helical" evidence="6">
    <location>
        <begin position="12"/>
        <end position="30"/>
    </location>
</feature>
<comment type="caution">
    <text evidence="7">The sequence shown here is derived from an EMBL/GenBank/DDBJ whole genome shotgun (WGS) entry which is preliminary data.</text>
</comment>
<keyword evidence="3 6" id="KW-0812">Transmembrane</keyword>
<evidence type="ECO:0000256" key="6">
    <source>
        <dbReference type="SAM" id="Phobius"/>
    </source>
</evidence>
<keyword evidence="4 6" id="KW-1133">Transmembrane helix</keyword>
<dbReference type="Pfam" id="PF07947">
    <property type="entry name" value="YhhN"/>
    <property type="match status" value="1"/>
</dbReference>
<dbReference type="EMBL" id="JAHCVI010000005">
    <property type="protein sequence ID" value="KAG7285640.1"/>
    <property type="molecule type" value="Genomic_DNA"/>
</dbReference>
<dbReference type="PANTHER" id="PTHR31885">
    <property type="entry name" value="GH04784P"/>
    <property type="match status" value="1"/>
</dbReference>
<feature type="transmembrane region" description="Helical" evidence="6">
    <location>
        <begin position="42"/>
        <end position="61"/>
    </location>
</feature>
<evidence type="ECO:0000256" key="5">
    <source>
        <dbReference type="ARBA" id="ARBA00023136"/>
    </source>
</evidence>
<dbReference type="AlphaFoldDB" id="A0AAD4EQS3"/>
<dbReference type="GO" id="GO:0016020">
    <property type="term" value="C:membrane"/>
    <property type="evidence" value="ECO:0007669"/>
    <property type="project" value="UniProtKB-SubCell"/>
</dbReference>
<comment type="similarity">
    <text evidence="2">Belongs to the TMEM86 family.</text>
</comment>
<evidence type="ECO:0008006" key="9">
    <source>
        <dbReference type="Google" id="ProtNLM"/>
    </source>
</evidence>
<proteinExistence type="inferred from homology"/>
<feature type="transmembrane region" description="Helical" evidence="6">
    <location>
        <begin position="81"/>
        <end position="102"/>
    </location>
</feature>
<keyword evidence="5 6" id="KW-0472">Membrane</keyword>
<evidence type="ECO:0000256" key="3">
    <source>
        <dbReference type="ARBA" id="ARBA00022692"/>
    </source>
</evidence>
<dbReference type="Proteomes" id="UP001197093">
    <property type="component" value="Unassembled WGS sequence"/>
</dbReference>
<evidence type="ECO:0000256" key="4">
    <source>
        <dbReference type="ARBA" id="ARBA00022989"/>
    </source>
</evidence>
<evidence type="ECO:0000256" key="1">
    <source>
        <dbReference type="ARBA" id="ARBA00004141"/>
    </source>
</evidence>
<protein>
    <recommendedName>
        <fullName evidence="9">YhhN-like protein</fullName>
    </recommendedName>
</protein>
<organism evidence="7 8">
    <name type="scientific">Staphylotrichum longicolle</name>
    <dbReference type="NCBI Taxonomy" id="669026"/>
    <lineage>
        <taxon>Eukaryota</taxon>
        <taxon>Fungi</taxon>
        <taxon>Dikarya</taxon>
        <taxon>Ascomycota</taxon>
        <taxon>Pezizomycotina</taxon>
        <taxon>Sordariomycetes</taxon>
        <taxon>Sordariomycetidae</taxon>
        <taxon>Sordariales</taxon>
        <taxon>Chaetomiaceae</taxon>
        <taxon>Staphylotrichum</taxon>
    </lineage>
</organism>
<name>A0AAD4EQS3_9PEZI</name>